<proteinExistence type="predicted"/>
<organism evidence="4 5">
    <name type="scientific">Mytilus coruscus</name>
    <name type="common">Sea mussel</name>
    <dbReference type="NCBI Taxonomy" id="42192"/>
    <lineage>
        <taxon>Eukaryota</taxon>
        <taxon>Metazoa</taxon>
        <taxon>Spiralia</taxon>
        <taxon>Lophotrochozoa</taxon>
        <taxon>Mollusca</taxon>
        <taxon>Bivalvia</taxon>
        <taxon>Autobranchia</taxon>
        <taxon>Pteriomorphia</taxon>
        <taxon>Mytilida</taxon>
        <taxon>Mytiloidea</taxon>
        <taxon>Mytilidae</taxon>
        <taxon>Mytilinae</taxon>
        <taxon>Mytilus</taxon>
    </lineage>
</organism>
<sequence>MCTEDGFNVKSPDSDNQYNLSINTGGPYCSCLDWKKNHWPCKHLLVLFTQYPGYGWDFLPPEYKTQPLFNLDSELTDKAVFSDSKVNIVDESIASETVVDIEIPDLVQEECQTSITELKEIKKGKKCLIAIKQIRNGVYSVSSLETLYNVHKMLMNVDSFLEGHIPKLSGLPIRTNIPGQKRKNEETEFVSSNMPDLIETENLEKYEQDVDSVQHAGSCITLDSEEEEVSKGDVDSSRNEVYNVQNSGRPVEEEEIEDALPKKGIISK</sequence>
<feature type="compositionally biased region" description="Polar residues" evidence="2">
    <location>
        <begin position="239"/>
        <end position="248"/>
    </location>
</feature>
<dbReference type="PROSITE" id="PS50966">
    <property type="entry name" value="ZF_SWIM"/>
    <property type="match status" value="1"/>
</dbReference>
<accession>A0A6J8D757</accession>
<evidence type="ECO:0000259" key="3">
    <source>
        <dbReference type="PROSITE" id="PS50966"/>
    </source>
</evidence>
<dbReference type="OrthoDB" id="5990610at2759"/>
<keyword evidence="1" id="KW-0863">Zinc-finger</keyword>
<keyword evidence="1" id="KW-0862">Zinc</keyword>
<dbReference type="InterPro" id="IPR007527">
    <property type="entry name" value="Znf_SWIM"/>
</dbReference>
<dbReference type="PANTHER" id="PTHR47456">
    <property type="entry name" value="PHD-TYPE DOMAIN-CONTAINING PROTEIN"/>
    <property type="match status" value="1"/>
</dbReference>
<name>A0A6J8D757_MYTCO</name>
<evidence type="ECO:0000313" key="5">
    <source>
        <dbReference type="Proteomes" id="UP000507470"/>
    </source>
</evidence>
<reference evidence="4 5" key="1">
    <citation type="submission" date="2020-06" db="EMBL/GenBank/DDBJ databases">
        <authorList>
            <person name="Li R."/>
            <person name="Bekaert M."/>
        </authorList>
    </citation>
    <scope>NUCLEOTIDE SEQUENCE [LARGE SCALE GENOMIC DNA]</scope>
    <source>
        <strain evidence="5">wild</strain>
    </source>
</reference>
<dbReference type="GO" id="GO:0008270">
    <property type="term" value="F:zinc ion binding"/>
    <property type="evidence" value="ECO:0007669"/>
    <property type="project" value="UniProtKB-KW"/>
</dbReference>
<keyword evidence="5" id="KW-1185">Reference proteome</keyword>
<evidence type="ECO:0000313" key="4">
    <source>
        <dbReference type="EMBL" id="CAC5403806.1"/>
    </source>
</evidence>
<feature type="domain" description="SWIM-type" evidence="3">
    <location>
        <begin position="18"/>
        <end position="52"/>
    </location>
</feature>
<evidence type="ECO:0000256" key="2">
    <source>
        <dbReference type="SAM" id="MobiDB-lite"/>
    </source>
</evidence>
<dbReference type="EMBL" id="CACVKT020006851">
    <property type="protein sequence ID" value="CAC5403806.1"/>
    <property type="molecule type" value="Genomic_DNA"/>
</dbReference>
<gene>
    <name evidence="4" type="ORF">MCOR_37671</name>
</gene>
<keyword evidence="1" id="KW-0479">Metal-binding</keyword>
<evidence type="ECO:0000256" key="1">
    <source>
        <dbReference type="PROSITE-ProRule" id="PRU00325"/>
    </source>
</evidence>
<dbReference type="Pfam" id="PF04434">
    <property type="entry name" value="SWIM"/>
    <property type="match status" value="1"/>
</dbReference>
<dbReference type="Proteomes" id="UP000507470">
    <property type="component" value="Unassembled WGS sequence"/>
</dbReference>
<feature type="compositionally biased region" description="Basic and acidic residues" evidence="2">
    <location>
        <begin position="229"/>
        <end position="238"/>
    </location>
</feature>
<protein>
    <recommendedName>
        <fullName evidence="3">SWIM-type domain-containing protein</fullName>
    </recommendedName>
</protein>
<dbReference type="AlphaFoldDB" id="A0A6J8D757"/>
<feature type="region of interest" description="Disordered" evidence="2">
    <location>
        <begin position="218"/>
        <end position="268"/>
    </location>
</feature>